<dbReference type="EMBL" id="CP065047">
    <property type="protein sequence ID" value="QPI36073.1"/>
    <property type="molecule type" value="Genomic_DNA"/>
</dbReference>
<evidence type="ECO:0000313" key="5">
    <source>
        <dbReference type="Proteomes" id="UP000465306"/>
    </source>
</evidence>
<reference evidence="3 5" key="1">
    <citation type="journal article" date="2019" name="Emerg. Microbes Infect.">
        <title>Comprehensive subspecies identification of 175 nontuberculous mycobacteria species based on 7547 genomic profiles.</title>
        <authorList>
            <person name="Matsumoto Y."/>
            <person name="Kinjo T."/>
            <person name="Motooka D."/>
            <person name="Nabeya D."/>
            <person name="Jung N."/>
            <person name="Uechi K."/>
            <person name="Horii T."/>
            <person name="Iida T."/>
            <person name="Fujita J."/>
            <person name="Nakamura S."/>
        </authorList>
    </citation>
    <scope>NUCLEOTIDE SEQUENCE [LARGE SCALE GENOMIC DNA]</scope>
    <source>
        <strain evidence="3 5">JCM 13573</strain>
    </source>
</reference>
<evidence type="ECO:0000313" key="4">
    <source>
        <dbReference type="EMBL" id="QPI36073.1"/>
    </source>
</evidence>
<feature type="compositionally biased region" description="Polar residues" evidence="1">
    <location>
        <begin position="1"/>
        <end position="12"/>
    </location>
</feature>
<evidence type="ECO:0000313" key="6">
    <source>
        <dbReference type="Proteomes" id="UP000663583"/>
    </source>
</evidence>
<protein>
    <submittedName>
        <fullName evidence="4">Helix-turn-helix domain-containing protein</fullName>
    </submittedName>
</protein>
<dbReference type="AlphaFoldDB" id="A0AAX1J3N7"/>
<evidence type="ECO:0000313" key="3">
    <source>
        <dbReference type="EMBL" id="GFG68082.1"/>
    </source>
</evidence>
<dbReference type="InterPro" id="IPR010093">
    <property type="entry name" value="SinI_DNA-bd"/>
</dbReference>
<reference evidence="4" key="3">
    <citation type="submission" date="2020-11" db="EMBL/GenBank/DDBJ databases">
        <title>Intraspecies plasmid and genomic variation of Mycobacterium kubicae revealed by the complete genome sequences of two clinical isolates.</title>
        <authorList>
            <person name="Hendrix J.R."/>
            <person name="Epperson L.E."/>
            <person name="Honda J.R."/>
            <person name="Strong M."/>
        </authorList>
    </citation>
    <scope>NUCLEOTIDE SEQUENCE</scope>
    <source>
        <strain evidence="4">JCM 13573</strain>
    </source>
</reference>
<proteinExistence type="predicted"/>
<keyword evidence="5" id="KW-1185">Reference proteome</keyword>
<dbReference type="GO" id="GO:0003677">
    <property type="term" value="F:DNA binding"/>
    <property type="evidence" value="ECO:0007669"/>
    <property type="project" value="InterPro"/>
</dbReference>
<dbReference type="Pfam" id="PF12728">
    <property type="entry name" value="HTH_17"/>
    <property type="match status" value="1"/>
</dbReference>
<evidence type="ECO:0000259" key="2">
    <source>
        <dbReference type="Pfam" id="PF12728"/>
    </source>
</evidence>
<feature type="domain" description="Helix-turn-helix" evidence="2">
    <location>
        <begin position="27"/>
        <end position="74"/>
    </location>
</feature>
<organism evidence="4 6">
    <name type="scientific">Mycobacterium kubicae</name>
    <dbReference type="NCBI Taxonomy" id="120959"/>
    <lineage>
        <taxon>Bacteria</taxon>
        <taxon>Bacillati</taxon>
        <taxon>Actinomycetota</taxon>
        <taxon>Actinomycetes</taxon>
        <taxon>Mycobacteriales</taxon>
        <taxon>Mycobacteriaceae</taxon>
        <taxon>Mycobacterium</taxon>
        <taxon>Mycobacterium simiae complex</taxon>
    </lineage>
</organism>
<dbReference type="EMBL" id="BLKU01000005">
    <property type="protein sequence ID" value="GFG68082.1"/>
    <property type="molecule type" value="Genomic_DNA"/>
</dbReference>
<name>A0AAX1J3N7_9MYCO</name>
<dbReference type="Proteomes" id="UP000465306">
    <property type="component" value="Unassembled WGS sequence"/>
</dbReference>
<dbReference type="NCBIfam" id="TIGR01764">
    <property type="entry name" value="excise"/>
    <property type="match status" value="1"/>
</dbReference>
<feature type="region of interest" description="Disordered" evidence="1">
    <location>
        <begin position="1"/>
        <end position="24"/>
    </location>
</feature>
<dbReference type="KEGG" id="mku:I2456_16000"/>
<dbReference type="Proteomes" id="UP000663583">
    <property type="component" value="Chromosome"/>
</dbReference>
<reference evidence="3" key="2">
    <citation type="submission" date="2020-02" db="EMBL/GenBank/DDBJ databases">
        <authorList>
            <person name="Matsumoto Y."/>
            <person name="Kinjo T."/>
            <person name="Motooka D."/>
            <person name="Nabeya D."/>
            <person name="Jung N."/>
            <person name="Uechi K."/>
            <person name="Horii T."/>
            <person name="Iida T."/>
            <person name="Fujita J."/>
            <person name="Nakamura S."/>
        </authorList>
    </citation>
    <scope>NUCLEOTIDE SEQUENCE</scope>
    <source>
        <strain evidence="3">JCM 13573</strain>
    </source>
</reference>
<evidence type="ECO:0000256" key="1">
    <source>
        <dbReference type="SAM" id="MobiDB-lite"/>
    </source>
</evidence>
<gene>
    <name evidence="4" type="ORF">I2456_16000</name>
    <name evidence="3" type="ORF">MKUB_55720</name>
</gene>
<accession>A0AAX1J3N7</accession>
<dbReference type="RefSeq" id="WP_085074565.1">
    <property type="nucleotide sequence ID" value="NZ_BLKU01000005.1"/>
</dbReference>
<dbReference type="InterPro" id="IPR041657">
    <property type="entry name" value="HTH_17"/>
</dbReference>
<sequence length="84" mass="9257">MADSTDTNTTKRCPSLEQLRGGPPTVSIETAAEYLGVSRPYAYQMVKTGHLPVIWLSHRRKRVPTAKLLRMLEGEDVTASDGAK</sequence>